<name>A0ABD1ELL9_HYPHA</name>
<evidence type="ECO:0000256" key="1">
    <source>
        <dbReference type="SAM" id="Phobius"/>
    </source>
</evidence>
<sequence>MYTVVNDIKRNLAIFSALFLTVITTKVRAGNVQCTADELMRCSKPLTVLDSGLTLVSSKADLENICPQLREAINCIHRYTRFCMGFEDRKHFKKLFHGTGEMVNNLCKNGTYQEEFLKHAPCMQLIEKENEVCFKQYTQKMSEIQEKSPMGDIVMEDDLLTFKTTMKRKRDAADEGIKNVCCAFQEYVECSTSTTRRVCGSEAADFSKKFLDKMSSSMIQLHCQNYGHRECGLITSSSLKLTNSLLAVLVFTILCLIIR</sequence>
<accession>A0ABD1ELL9</accession>
<evidence type="ECO:0000313" key="3">
    <source>
        <dbReference type="Proteomes" id="UP001566132"/>
    </source>
</evidence>
<dbReference type="AlphaFoldDB" id="A0ABD1ELL9"/>
<proteinExistence type="predicted"/>
<keyword evidence="3" id="KW-1185">Reference proteome</keyword>
<comment type="caution">
    <text evidence="2">The sequence shown here is derived from an EMBL/GenBank/DDBJ whole genome shotgun (WGS) entry which is preliminary data.</text>
</comment>
<gene>
    <name evidence="2" type="ORF">ABEB36_008368</name>
</gene>
<dbReference type="EMBL" id="JBDJPC010000006">
    <property type="protein sequence ID" value="KAL1497390.1"/>
    <property type="molecule type" value="Genomic_DNA"/>
</dbReference>
<keyword evidence="1" id="KW-1133">Transmembrane helix</keyword>
<organism evidence="2 3">
    <name type="scientific">Hypothenemus hampei</name>
    <name type="common">Coffee berry borer</name>
    <dbReference type="NCBI Taxonomy" id="57062"/>
    <lineage>
        <taxon>Eukaryota</taxon>
        <taxon>Metazoa</taxon>
        <taxon>Ecdysozoa</taxon>
        <taxon>Arthropoda</taxon>
        <taxon>Hexapoda</taxon>
        <taxon>Insecta</taxon>
        <taxon>Pterygota</taxon>
        <taxon>Neoptera</taxon>
        <taxon>Endopterygota</taxon>
        <taxon>Coleoptera</taxon>
        <taxon>Polyphaga</taxon>
        <taxon>Cucujiformia</taxon>
        <taxon>Curculionidae</taxon>
        <taxon>Scolytinae</taxon>
        <taxon>Hypothenemus</taxon>
    </lineage>
</organism>
<reference evidence="2 3" key="1">
    <citation type="submission" date="2024-05" db="EMBL/GenBank/DDBJ databases">
        <title>Genetic variation in Jamaican populations of the coffee berry borer (Hypothenemus hampei).</title>
        <authorList>
            <person name="Errbii M."/>
            <person name="Myrie A."/>
        </authorList>
    </citation>
    <scope>NUCLEOTIDE SEQUENCE [LARGE SCALE GENOMIC DNA]</scope>
    <source>
        <strain evidence="2">JA-Hopewell-2020-01-JO</strain>
        <tissue evidence="2">Whole body</tissue>
    </source>
</reference>
<feature type="transmembrane region" description="Helical" evidence="1">
    <location>
        <begin position="241"/>
        <end position="258"/>
    </location>
</feature>
<dbReference type="PANTHER" id="PTHR33964:SF1">
    <property type="entry name" value="RE45066P"/>
    <property type="match status" value="1"/>
</dbReference>
<dbReference type="PANTHER" id="PTHR33964">
    <property type="entry name" value="RE45066P-RELATED"/>
    <property type="match status" value="1"/>
</dbReference>
<evidence type="ECO:0000313" key="2">
    <source>
        <dbReference type="EMBL" id="KAL1497390.1"/>
    </source>
</evidence>
<dbReference type="Proteomes" id="UP001566132">
    <property type="component" value="Unassembled WGS sequence"/>
</dbReference>
<keyword evidence="1" id="KW-0812">Transmembrane</keyword>
<keyword evidence="1" id="KW-0472">Membrane</keyword>
<protein>
    <submittedName>
        <fullName evidence="2">Uncharacterized protein</fullName>
    </submittedName>
</protein>